<organism evidence="1">
    <name type="scientific">Drosophila pseudoobscura pseudoobscura</name>
    <name type="common">Fruit fly</name>
    <dbReference type="NCBI Taxonomy" id="46245"/>
    <lineage>
        <taxon>Eukaryota</taxon>
        <taxon>Metazoa</taxon>
        <taxon>Ecdysozoa</taxon>
        <taxon>Arthropoda</taxon>
        <taxon>Hexapoda</taxon>
        <taxon>Insecta</taxon>
        <taxon>Pterygota</taxon>
        <taxon>Neoptera</taxon>
        <taxon>Endopterygota</taxon>
        <taxon>Diptera</taxon>
        <taxon>Brachycera</taxon>
        <taxon>Muscomorpha</taxon>
        <taxon>Ephydroidea</taxon>
        <taxon>Drosophilidae</taxon>
        <taxon>Drosophila</taxon>
        <taxon>Sophophora</taxon>
    </lineage>
</organism>
<evidence type="ECO:0000313" key="1">
    <source>
        <dbReference type="EMBL" id="KRT05162.1"/>
    </source>
</evidence>
<sequence>MNFFQYQEEALSYVSEPYSVVGPIAIKVLFPLTAPGLQSSQIRKDLKFMALVMANKHKKKFPAV</sequence>
<reference evidence="1" key="4">
    <citation type="submission" date="2015-11" db="EMBL/GenBank/DDBJ databases">
        <authorList>
            <consortium name="FlyBase"/>
        </authorList>
    </citation>
    <scope>NUCLEOTIDE SEQUENCE</scope>
    <source>
        <strain evidence="1">MV2-25</strain>
    </source>
</reference>
<reference evidence="1" key="1">
    <citation type="journal article" date="2005" name="Genome Res.">
        <title>Comparative genome sequencing of Drosophila pseudoobscura: chromosomal, gene, and cis-element evolution.</title>
        <authorList>
            <person name="Richards S."/>
            <person name="Liu Y."/>
            <person name="Bettencourt B.R."/>
            <person name="Hradecky P."/>
            <person name="Letovsky S."/>
            <person name="Nielsen R."/>
            <person name="Thornton K."/>
            <person name="Hubisz M.J."/>
            <person name="Chen R."/>
            <person name="Meisel R.P."/>
            <person name="Couronne O."/>
            <person name="Hua S."/>
            <person name="Smith M.A."/>
            <person name="Zhang P."/>
            <person name="Liu J."/>
            <person name="Bussemaker H.J."/>
            <person name="van Batenburg M.F."/>
            <person name="Howells S.L."/>
            <person name="Scherer S.E."/>
            <person name="Sodergren E."/>
            <person name="Matthews B.B."/>
            <person name="Crosby M.A."/>
            <person name="Schroeder A.J."/>
            <person name="Ortiz-Barrientos D."/>
            <person name="Rives C.M."/>
            <person name="Metzker M.L."/>
            <person name="Muzny D.M."/>
            <person name="Scott G."/>
            <person name="Steffen D."/>
            <person name="Wheeler D.A."/>
            <person name="Worley K.C."/>
            <person name="Havlak P."/>
            <person name="Durbin K.J."/>
            <person name="Egan A."/>
            <person name="Gill R."/>
            <person name="Hume J."/>
            <person name="Morgan M.B."/>
            <person name="Miner G."/>
            <person name="Hamilton C."/>
            <person name="Huang Y."/>
            <person name="Waldron L."/>
            <person name="Verduzco D."/>
            <person name="Clerc-Blankenburg K.P."/>
            <person name="Dubchak I."/>
            <person name="Noor M.A."/>
            <person name="Anderson W."/>
            <person name="White K.P."/>
            <person name="Clark A.G."/>
            <person name="Schaeffer S.W."/>
            <person name="Gelbart W."/>
            <person name="Weinstock G.M."/>
            <person name="Gibbs R.A."/>
        </authorList>
    </citation>
    <scope>NUCLEOTIDE SEQUENCE [LARGE SCALE GENOMIC DNA]</scope>
    <source>
        <strain evidence="1">MV2-25</strain>
    </source>
</reference>
<dbReference type="AlphaFoldDB" id="A0A0R3NVZ4"/>
<name>A0A0R3NVZ4_DROPS</name>
<dbReference type="Bgee" id="FBgn0271949">
    <property type="expression patterns" value="Expressed in female reproductive system and 2 other cell types or tissues"/>
</dbReference>
<reference evidence="1" key="3">
    <citation type="journal article" date="2012" name="PLoS ONE">
        <title>Mind the gap: upgrading genomes with Pacific Biosciences RS long-read sequencing technology.</title>
        <authorList>
            <person name="English A.C."/>
            <person name="Richards S."/>
            <person name="Han Y."/>
            <person name="Wang M."/>
            <person name="Vee V."/>
            <person name="Qu J."/>
            <person name="Qin X."/>
            <person name="Muzny D.M."/>
            <person name="Reid J.G."/>
            <person name="Worley K.C."/>
            <person name="Gibbs R.A."/>
        </authorList>
    </citation>
    <scope>NUCLEOTIDE SEQUENCE</scope>
    <source>
        <strain evidence="1">MV2-25</strain>
    </source>
</reference>
<protein>
    <submittedName>
        <fullName evidence="1">Uncharacterized protein</fullName>
    </submittedName>
</protein>
<dbReference type="EMBL" id="CH475486">
    <property type="protein sequence ID" value="KRT05162.1"/>
    <property type="molecule type" value="Genomic_DNA"/>
</dbReference>
<accession>A0A0R3NVZ4</accession>
<reference evidence="1" key="2">
    <citation type="journal article" date="2007" name="Nature">
        <title>Evolution of genes and genomes on the Drosophila phylogeny.</title>
        <authorList>
            <consortium name="Drosophila 12 Genomes Consortium"/>
            <person name="Clark A.G."/>
            <person name="Eisen M.B."/>
            <person name="Smith D.R."/>
            <person name="Bergman C.M."/>
            <person name="Oliver B."/>
            <person name="Markow T.A."/>
            <person name="Kaufman T.C."/>
            <person name="Kellis M."/>
            <person name="Gelbart W."/>
            <person name="Iyer V.N."/>
            <person name="Pollard D.A."/>
            <person name="Sackton T.B."/>
            <person name="Larracuente A.M."/>
            <person name="Singh N.D."/>
            <person name="Abad J.P."/>
            <person name="Abt D.N."/>
            <person name="Adryan B."/>
            <person name="Aguade M."/>
            <person name="Akashi H."/>
            <person name="Anderson W.W."/>
            <person name="Aquadro C.F."/>
            <person name="Ardell D.H."/>
            <person name="Arguello R."/>
            <person name="Artieri C.G."/>
            <person name="Barbash D.A."/>
            <person name="Barker D."/>
            <person name="Barsanti P."/>
            <person name="Batterham P."/>
            <person name="Batzoglou S."/>
            <person name="Begun D."/>
            <person name="Bhutkar A."/>
            <person name="Blanco E."/>
            <person name="Bosak S.A."/>
            <person name="Bradley R.K."/>
            <person name="Brand A.D."/>
            <person name="Brent M.R."/>
            <person name="Brooks A.N."/>
            <person name="Brown R.H."/>
            <person name="Butlin R.K."/>
            <person name="Caggese C."/>
            <person name="Calvi B.R."/>
            <person name="Bernardo de Carvalho A."/>
            <person name="Caspi A."/>
            <person name="Castrezana S."/>
            <person name="Celniker S.E."/>
            <person name="Chang J.L."/>
            <person name="Chapple C."/>
            <person name="Chatterji S."/>
            <person name="Chinwalla A."/>
            <person name="Civetta A."/>
            <person name="Clifton S.W."/>
            <person name="Comeron J.M."/>
            <person name="Costello J.C."/>
            <person name="Coyne J.A."/>
            <person name="Daub J."/>
            <person name="David R.G."/>
            <person name="Delcher A.L."/>
            <person name="Delehaunty K."/>
            <person name="Do C.B."/>
            <person name="Ebling H."/>
            <person name="Edwards K."/>
            <person name="Eickbush T."/>
            <person name="Evans J.D."/>
            <person name="Filipski A."/>
            <person name="Findeiss S."/>
            <person name="Freyhult E."/>
            <person name="Fulton L."/>
            <person name="Fulton R."/>
            <person name="Garcia A.C."/>
            <person name="Gardiner A."/>
            <person name="Garfield D.A."/>
            <person name="Garvin B.E."/>
            <person name="Gibson G."/>
            <person name="Gilbert D."/>
            <person name="Gnerre S."/>
            <person name="Godfrey J."/>
            <person name="Good R."/>
            <person name="Gotea V."/>
            <person name="Gravely B."/>
            <person name="Greenberg A.J."/>
            <person name="Griffiths-Jones S."/>
            <person name="Gross S."/>
            <person name="Guigo R."/>
            <person name="Gustafson E.A."/>
            <person name="Haerty W."/>
            <person name="Hahn M.W."/>
            <person name="Halligan D.L."/>
            <person name="Halpern A.L."/>
            <person name="Halter G.M."/>
            <person name="Han M.V."/>
            <person name="Heger A."/>
            <person name="Hillier L."/>
            <person name="Hinrichs A.S."/>
            <person name="Holmes I."/>
            <person name="Hoskins R.A."/>
            <person name="Hubisz M.J."/>
            <person name="Hultmark D."/>
            <person name="Huntley M.A."/>
            <person name="Jaffe D.B."/>
            <person name="Jagadeeshan S."/>
            <person name="Jeck W.R."/>
            <person name="Johnson J."/>
            <person name="Jones C.D."/>
            <person name="Jordan W.C."/>
            <person name="Karpen G.H."/>
            <person name="Kataoka E."/>
            <person name="Keightley P.D."/>
            <person name="Kheradpour P."/>
            <person name="Kirkness E.F."/>
            <person name="Koerich L.B."/>
            <person name="Kristiansen K."/>
            <person name="Kudrna D."/>
            <person name="Kulathinal R.J."/>
            <person name="Kumar S."/>
            <person name="Kwok R."/>
            <person name="Lander E."/>
            <person name="Langley C.H."/>
            <person name="Lapoint R."/>
            <person name="Lazzaro B.P."/>
            <person name="Lee S.J."/>
            <person name="Levesque L."/>
            <person name="Li R."/>
            <person name="Lin C.F."/>
            <person name="Lin M.F."/>
            <person name="Lindblad-Toh K."/>
            <person name="Llopart A."/>
            <person name="Long M."/>
            <person name="Low L."/>
            <person name="Lozovsky E."/>
            <person name="Lu J."/>
            <person name="Luo M."/>
            <person name="Machado C.A."/>
            <person name="Makalowski W."/>
            <person name="Marzo M."/>
            <person name="Matsuda M."/>
            <person name="Matzkin L."/>
            <person name="McAllister B."/>
            <person name="McBride C.S."/>
            <person name="McKernan B."/>
            <person name="McKernan K."/>
            <person name="Mendez-Lago M."/>
            <person name="Minx P."/>
            <person name="Mollenhauer M.U."/>
            <person name="Montooth K."/>
            <person name="Mount S.M."/>
            <person name="Mu X."/>
            <person name="Myers E."/>
            <person name="Negre B."/>
            <person name="Newfeld S."/>
            <person name="Nielsen R."/>
            <person name="Noor M.A."/>
            <person name="O'Grady P."/>
            <person name="Pachter L."/>
            <person name="Papaceit M."/>
            <person name="Parisi M.J."/>
            <person name="Parisi M."/>
            <person name="Parts L."/>
            <person name="Pedersen J.S."/>
            <person name="Pesole G."/>
            <person name="Phillippy A.M."/>
            <person name="Ponting C.P."/>
            <person name="Pop M."/>
            <person name="Porcelli D."/>
            <person name="Powell J.R."/>
            <person name="Prohaska S."/>
            <person name="Pruitt K."/>
            <person name="Puig M."/>
            <person name="Quesneville H."/>
            <person name="Ram K.R."/>
            <person name="Rand D."/>
            <person name="Rasmussen M.D."/>
            <person name="Reed L.K."/>
            <person name="Reenan R."/>
            <person name="Reily A."/>
            <person name="Remington K.A."/>
            <person name="Rieger T.T."/>
            <person name="Ritchie M.G."/>
            <person name="Robin C."/>
            <person name="Rogers Y.H."/>
            <person name="Rohde C."/>
            <person name="Rozas J."/>
            <person name="Rubenfield M.J."/>
            <person name="Ruiz A."/>
            <person name="Russo S."/>
            <person name="Salzberg S.L."/>
            <person name="Sanchez-Gracia A."/>
            <person name="Saranga D.J."/>
            <person name="Sato H."/>
            <person name="Schaeffer S.W."/>
            <person name="Schatz M.C."/>
            <person name="Schlenke T."/>
            <person name="Schwartz R."/>
            <person name="Segarra C."/>
            <person name="Singh R.S."/>
            <person name="Sirot L."/>
            <person name="Sirota M."/>
            <person name="Sisneros N.B."/>
            <person name="Smith C.D."/>
            <person name="Smith T.F."/>
            <person name="Spieth J."/>
            <person name="Stage D.E."/>
            <person name="Stark A."/>
            <person name="Stephan W."/>
            <person name="Strausberg R.L."/>
            <person name="Strempel S."/>
            <person name="Sturgill D."/>
            <person name="Sutton G."/>
            <person name="Sutton G.G."/>
            <person name="Tao W."/>
            <person name="Teichmann S."/>
            <person name="Tobari Y.N."/>
            <person name="Tomimura Y."/>
            <person name="Tsolas J.M."/>
            <person name="Valente V.L."/>
            <person name="Venter E."/>
            <person name="Venter J.C."/>
            <person name="Vicario S."/>
            <person name="Vieira F.G."/>
            <person name="Vilella A.J."/>
            <person name="Villasante A."/>
            <person name="Walenz B."/>
            <person name="Wang J."/>
            <person name="Wasserman M."/>
            <person name="Watts T."/>
            <person name="Wilson D."/>
            <person name="Wilson R.K."/>
            <person name="Wing R.A."/>
            <person name="Wolfner M.F."/>
            <person name="Wong A."/>
            <person name="Wong G.K."/>
            <person name="Wu C.I."/>
            <person name="Wu G."/>
            <person name="Yamamoto D."/>
            <person name="Yang H.P."/>
            <person name="Yang S.P."/>
            <person name="Yorke J.A."/>
            <person name="Yoshida K."/>
            <person name="Zdobnov E."/>
            <person name="Zhang P."/>
            <person name="Zhang Y."/>
            <person name="Zimin A.V."/>
            <person name="Baldwin J."/>
            <person name="Abdouelleil A."/>
            <person name="Abdulkadir J."/>
            <person name="Abebe A."/>
            <person name="Abera B."/>
            <person name="Abreu J."/>
            <person name="Acer S.C."/>
            <person name="Aftuck L."/>
            <person name="Alexander A."/>
            <person name="An P."/>
            <person name="Anderson E."/>
            <person name="Anderson S."/>
            <person name="Arachi H."/>
            <person name="Azer M."/>
            <person name="Bachantsang P."/>
            <person name="Barry A."/>
            <person name="Bayul T."/>
            <person name="Berlin A."/>
            <person name="Bessette D."/>
            <person name="Bloom T."/>
            <person name="Blye J."/>
            <person name="Boguslavskiy L."/>
            <person name="Bonnet C."/>
            <person name="Boukhgalter B."/>
            <person name="Bourzgui I."/>
            <person name="Brown A."/>
            <person name="Cahill P."/>
            <person name="Channer S."/>
            <person name="Cheshatsang Y."/>
            <person name="Chuda L."/>
            <person name="Citroen M."/>
            <person name="Collymore A."/>
            <person name="Cooke P."/>
            <person name="Costello M."/>
            <person name="D'Aco K."/>
            <person name="Daza R."/>
            <person name="De Haan G."/>
            <person name="DeGray S."/>
            <person name="DeMaso C."/>
            <person name="Dhargay N."/>
            <person name="Dooley K."/>
            <person name="Dooley E."/>
            <person name="Doricent M."/>
            <person name="Dorje P."/>
            <person name="Dorjee K."/>
            <person name="Dupes A."/>
            <person name="Elong R."/>
            <person name="Falk J."/>
            <person name="Farina A."/>
            <person name="Faro S."/>
            <person name="Ferguson D."/>
            <person name="Fisher S."/>
            <person name="Foley C.D."/>
            <person name="Franke A."/>
            <person name="Friedrich D."/>
            <person name="Gadbois L."/>
            <person name="Gearin G."/>
            <person name="Gearin C.R."/>
            <person name="Giannoukos G."/>
            <person name="Goode T."/>
            <person name="Graham J."/>
            <person name="Grandbois E."/>
            <person name="Grewal S."/>
            <person name="Gyaltsen K."/>
            <person name="Hafez N."/>
            <person name="Hagos B."/>
            <person name="Hall J."/>
            <person name="Henson C."/>
            <person name="Hollinger A."/>
            <person name="Honan T."/>
            <person name="Huard M.D."/>
            <person name="Hughes L."/>
            <person name="Hurhula B."/>
            <person name="Husby M.E."/>
            <person name="Kamat A."/>
            <person name="Kanga B."/>
            <person name="Kashin S."/>
            <person name="Khazanovich D."/>
            <person name="Kisner P."/>
            <person name="Lance K."/>
            <person name="Lara M."/>
            <person name="Lee W."/>
            <person name="Lennon N."/>
            <person name="Letendre F."/>
            <person name="LeVine R."/>
            <person name="Lipovsky A."/>
            <person name="Liu X."/>
            <person name="Liu J."/>
            <person name="Liu S."/>
            <person name="Lokyitsang T."/>
            <person name="Lokyitsang Y."/>
            <person name="Lubonja R."/>
            <person name="Lui A."/>
            <person name="MacDonald P."/>
            <person name="Magnisalis V."/>
            <person name="Maru K."/>
            <person name="Matthews C."/>
            <person name="McCusker W."/>
            <person name="McDonough S."/>
            <person name="Mehta T."/>
            <person name="Meldrim J."/>
            <person name="Meneus L."/>
            <person name="Mihai O."/>
            <person name="Mihalev A."/>
            <person name="Mihova T."/>
            <person name="Mittelman R."/>
            <person name="Mlenga V."/>
            <person name="Montmayeur A."/>
            <person name="Mulrain L."/>
            <person name="Navidi A."/>
            <person name="Naylor J."/>
            <person name="Negash T."/>
            <person name="Nguyen T."/>
            <person name="Nguyen N."/>
            <person name="Nicol R."/>
            <person name="Norbu C."/>
            <person name="Norbu N."/>
            <person name="Novod N."/>
            <person name="O'Neill B."/>
            <person name="Osman S."/>
            <person name="Markiewicz E."/>
            <person name="Oyono O.L."/>
            <person name="Patti C."/>
            <person name="Phunkhang P."/>
            <person name="Pierre F."/>
            <person name="Priest M."/>
            <person name="Raghuraman S."/>
            <person name="Rege F."/>
            <person name="Reyes R."/>
            <person name="Rise C."/>
            <person name="Rogov P."/>
            <person name="Ross K."/>
            <person name="Ryan E."/>
            <person name="Settipalli S."/>
            <person name="Shea T."/>
            <person name="Sherpa N."/>
            <person name="Shi L."/>
            <person name="Shih D."/>
            <person name="Sparrow T."/>
            <person name="Spaulding J."/>
            <person name="Stalker J."/>
            <person name="Stange-Thomann N."/>
            <person name="Stavropoulos S."/>
            <person name="Stone C."/>
            <person name="Strader C."/>
            <person name="Tesfaye S."/>
            <person name="Thomson T."/>
            <person name="Thoulutsang Y."/>
            <person name="Thoulutsang D."/>
            <person name="Topham K."/>
            <person name="Topping I."/>
            <person name="Tsamla T."/>
            <person name="Vassiliev H."/>
            <person name="Vo A."/>
            <person name="Wangchuk T."/>
            <person name="Wangdi T."/>
            <person name="Weiand M."/>
            <person name="Wilkinson J."/>
            <person name="Wilson A."/>
            <person name="Yadav S."/>
            <person name="Young G."/>
            <person name="Yu Q."/>
            <person name="Zembek L."/>
            <person name="Zhong D."/>
            <person name="Zimmer A."/>
            <person name="Zwirko Z."/>
            <person name="Jaffe D.B."/>
            <person name="Alvarez P."/>
            <person name="Brockman W."/>
            <person name="Butler J."/>
            <person name="Chin C."/>
            <person name="Gnerre S."/>
            <person name="Grabherr M."/>
            <person name="Kleber M."/>
            <person name="Mauceli E."/>
            <person name="MacCallum I."/>
        </authorList>
    </citation>
    <scope>NUCLEOTIDE SEQUENCE [LARGE SCALE GENOMIC DNA]</scope>
    <source>
        <strain evidence="1">MV2-25</strain>
    </source>
</reference>
<gene>
    <name evidence="1" type="primary">Dpse\GA31542</name>
    <name evidence="1" type="ORF">Dpse_GA31542</name>
</gene>
<proteinExistence type="predicted"/>